<evidence type="ECO:0000313" key="2">
    <source>
        <dbReference type="Proteomes" id="UP001469553"/>
    </source>
</evidence>
<comment type="caution">
    <text evidence="1">The sequence shown here is derived from an EMBL/GenBank/DDBJ whole genome shotgun (WGS) entry which is preliminary data.</text>
</comment>
<proteinExistence type="predicted"/>
<organism evidence="1 2">
    <name type="scientific">Ameca splendens</name>
    <dbReference type="NCBI Taxonomy" id="208324"/>
    <lineage>
        <taxon>Eukaryota</taxon>
        <taxon>Metazoa</taxon>
        <taxon>Chordata</taxon>
        <taxon>Craniata</taxon>
        <taxon>Vertebrata</taxon>
        <taxon>Euteleostomi</taxon>
        <taxon>Actinopterygii</taxon>
        <taxon>Neopterygii</taxon>
        <taxon>Teleostei</taxon>
        <taxon>Neoteleostei</taxon>
        <taxon>Acanthomorphata</taxon>
        <taxon>Ovalentaria</taxon>
        <taxon>Atherinomorphae</taxon>
        <taxon>Cyprinodontiformes</taxon>
        <taxon>Goodeidae</taxon>
        <taxon>Ameca</taxon>
    </lineage>
</organism>
<gene>
    <name evidence="1" type="ORF">AMECASPLE_002943</name>
</gene>
<keyword evidence="2" id="KW-1185">Reference proteome</keyword>
<dbReference type="Proteomes" id="UP001469553">
    <property type="component" value="Unassembled WGS sequence"/>
</dbReference>
<evidence type="ECO:0000313" key="1">
    <source>
        <dbReference type="EMBL" id="MEQ2282648.1"/>
    </source>
</evidence>
<accession>A0ABV0XMI9</accession>
<dbReference type="EMBL" id="JAHRIP010009516">
    <property type="protein sequence ID" value="MEQ2282648.1"/>
    <property type="molecule type" value="Genomic_DNA"/>
</dbReference>
<reference evidence="1 2" key="1">
    <citation type="submission" date="2021-06" db="EMBL/GenBank/DDBJ databases">
        <authorList>
            <person name="Palmer J.M."/>
        </authorList>
    </citation>
    <scope>NUCLEOTIDE SEQUENCE [LARGE SCALE GENOMIC DNA]</scope>
    <source>
        <strain evidence="1 2">AS_MEX2019</strain>
        <tissue evidence="1">Muscle</tissue>
    </source>
</reference>
<sequence>MAAGGSPEVTLVSINWTTSPRTGNQLVTVHHIFHLSAKEAKRTRTERFAELHTDALKLFPPLSLPLCSKENYIKAEEHRNRKRWHLLLRSGPGNTESVASSAL</sequence>
<name>A0ABV0XMI9_9TELE</name>
<protein>
    <submittedName>
        <fullName evidence="1">Uncharacterized protein</fullName>
    </submittedName>
</protein>